<proteinExistence type="predicted"/>
<organism evidence="2 3">
    <name type="scientific">Ralstonia thomasii</name>
    <dbReference type="NCBI Taxonomy" id="3058596"/>
    <lineage>
        <taxon>Bacteria</taxon>
        <taxon>Pseudomonadati</taxon>
        <taxon>Pseudomonadota</taxon>
        <taxon>Betaproteobacteria</taxon>
        <taxon>Burkholderiales</taxon>
        <taxon>Burkholderiaceae</taxon>
        <taxon>Ralstonia</taxon>
    </lineage>
</organism>
<feature type="region of interest" description="Disordered" evidence="1">
    <location>
        <begin position="1"/>
        <end position="22"/>
    </location>
</feature>
<sequence>MTEMTDPNKVDSEDGAEGKHNAGRDRRSLLNIMRSRAYLYELMRRTNVVDVGKIRKAVLLEGGDSVSSRSLAETWNPRFDRAINGNLVITEQVLNQVSQKKRLASARLVHEVGPEENGGNVPLWAIFEDRFEEFDDIIESGLRLSKSGSDLGLNRADRIALLFLPADQWHQLRTSPGVAVGPNLVQQAYDAGYFAADVLRLATAIAFWRLCLHGADAWAPIETLLDWLMVGPYAGVVANLGISAEMRDLLRMIAEDHHIQQGNVTAAARALTRFGSDGKRADPFG</sequence>
<evidence type="ECO:0000313" key="2">
    <source>
        <dbReference type="EMBL" id="CAJ0787146.1"/>
    </source>
</evidence>
<evidence type="ECO:0000256" key="1">
    <source>
        <dbReference type="SAM" id="MobiDB-lite"/>
    </source>
</evidence>
<comment type="caution">
    <text evidence="2">The sequence shown here is derived from an EMBL/GenBank/DDBJ whole genome shotgun (WGS) entry which is preliminary data.</text>
</comment>
<gene>
    <name evidence="2" type="ORF">R77560_01532</name>
</gene>
<accession>A0AAD2BNA8</accession>
<dbReference type="EMBL" id="CATZAZ010000002">
    <property type="protein sequence ID" value="CAJ0787146.1"/>
    <property type="molecule type" value="Genomic_DNA"/>
</dbReference>
<dbReference type="Proteomes" id="UP001189756">
    <property type="component" value="Unassembled WGS sequence"/>
</dbReference>
<dbReference type="AlphaFoldDB" id="A0AAD2BNA8"/>
<protein>
    <submittedName>
        <fullName evidence="2">Uncharacterized protein</fullName>
    </submittedName>
</protein>
<reference evidence="2" key="1">
    <citation type="submission" date="2023-07" db="EMBL/GenBank/DDBJ databases">
        <authorList>
            <person name="Peeters C."/>
        </authorList>
    </citation>
    <scope>NUCLEOTIDE SEQUENCE</scope>
    <source>
        <strain evidence="2">R-77560</strain>
    </source>
</reference>
<evidence type="ECO:0000313" key="3">
    <source>
        <dbReference type="Proteomes" id="UP001189756"/>
    </source>
</evidence>
<name>A0AAD2BNA8_9RALS</name>
<dbReference type="RefSeq" id="WP_012434910.1">
    <property type="nucleotide sequence ID" value="NZ_CATZAZ010000002.1"/>
</dbReference>